<dbReference type="SUPFAM" id="SSF82771">
    <property type="entry name" value="GIY-YIG endonuclease"/>
    <property type="match status" value="1"/>
</dbReference>
<proteinExistence type="predicted"/>
<dbReference type="SUPFAM" id="SSF64496">
    <property type="entry name" value="DNA-binding domain of intron-encoded endonucleases"/>
    <property type="match status" value="1"/>
</dbReference>
<accession>A0A142BYF8</accession>
<keyword evidence="3" id="KW-0934">Plastid</keyword>
<dbReference type="EMBL" id="KU167098">
    <property type="protein sequence ID" value="AMP43446.1"/>
    <property type="molecule type" value="Genomic_DNA"/>
</dbReference>
<sequence>MTINSKENTLSSQKRPLSGLYIITCLINKKQYIGQSKNVPNRLSSHLSRLKKNIHQCRELQKDFNCFSKDQFLFQRLPLGEGCSQMERISLETNLIQACLIEKLYNQFSNFSERKGDKNPFYGRSHNQETKEKISIANTGSFRRLSKAVVINEIYYISISEAERQTKIARKLIRERCHSKDPIFISYQWFSEKDS</sequence>
<evidence type="ECO:0000313" key="3">
    <source>
        <dbReference type="EMBL" id="AMP43450.1"/>
    </source>
</evidence>
<gene>
    <name evidence="3" type="primary">orf195</name>
</gene>
<feature type="domain" description="GIY-YIG" evidence="2">
    <location>
        <begin position="16"/>
        <end position="107"/>
    </location>
</feature>
<dbReference type="Gene3D" id="3.40.1440.10">
    <property type="entry name" value="GIY-YIG endonuclease"/>
    <property type="match status" value="1"/>
</dbReference>
<dbReference type="GeneID" id="27210083"/>
<dbReference type="InterPro" id="IPR003611">
    <property type="entry name" value="NUMOD3"/>
</dbReference>
<dbReference type="GeneID" id="27210079"/>
<organism evidence="3">
    <name type="scientific">Scherffelia dubia</name>
    <name type="common">Green alga</name>
    <name type="synonym">Chlamydomonas dubia</name>
    <dbReference type="NCBI Taxonomy" id="3190"/>
    <lineage>
        <taxon>Eukaryota</taxon>
        <taxon>Viridiplantae</taxon>
        <taxon>Chlorophyta</taxon>
        <taxon>core chlorophytes</taxon>
        <taxon>Chlorodendrophyceae</taxon>
        <taxon>Chlorodendrales</taxon>
        <taxon>Chlorodendraceae</taxon>
        <taxon>Scherffelia</taxon>
    </lineage>
</organism>
<reference evidence="3" key="1">
    <citation type="journal article" date="2016" name="PLoS ONE">
        <title>Distinctive Architecture of the Chloroplast Genome in the Chlorodendrophycean Green Algae Scherffelia dubia and Tetraselmis sp. CCMP 881.</title>
        <authorList>
            <person name="Turmel M."/>
            <person name="de Cambiaire J.C."/>
            <person name="Otis C."/>
            <person name="Lemieux C."/>
        </authorList>
    </citation>
    <scope>NUCLEOTIDE SEQUENCE</scope>
</reference>
<dbReference type="SMART" id="SM00465">
    <property type="entry name" value="GIYc"/>
    <property type="match status" value="1"/>
</dbReference>
<protein>
    <submittedName>
        <fullName evidence="3">Putative GIY-YIG homing endonuclease</fullName>
    </submittedName>
</protein>
<dbReference type="GO" id="GO:0003677">
    <property type="term" value="F:DNA binding"/>
    <property type="evidence" value="ECO:0007669"/>
    <property type="project" value="InterPro"/>
</dbReference>
<evidence type="ECO:0000256" key="1">
    <source>
        <dbReference type="ARBA" id="ARBA00010045"/>
    </source>
</evidence>
<dbReference type="InterPro" id="IPR000305">
    <property type="entry name" value="GIY-YIG_endonuc"/>
</dbReference>
<dbReference type="InterPro" id="IPR035901">
    <property type="entry name" value="GIY-YIG_endonuc_sf"/>
</dbReference>
<keyword evidence="3" id="KW-0378">Hydrolase</keyword>
<dbReference type="PROSITE" id="PS50164">
    <property type="entry name" value="GIY_YIG"/>
    <property type="match status" value="1"/>
</dbReference>
<keyword evidence="3" id="KW-0540">Nuclease</keyword>
<dbReference type="AlphaFoldDB" id="A0A142BYF8"/>
<dbReference type="RefSeq" id="YP_009241543.1">
    <property type="nucleotide sequence ID" value="NC_029807.1"/>
</dbReference>
<name>A0A142BYF8_SCHDU</name>
<dbReference type="RefSeq" id="YP_009241539.1">
    <property type="nucleotide sequence ID" value="NC_029807.1"/>
</dbReference>
<evidence type="ECO:0000259" key="2">
    <source>
        <dbReference type="PROSITE" id="PS50164"/>
    </source>
</evidence>
<comment type="similarity">
    <text evidence="1">To endonucleases of group I introns of fungi and phage.</text>
</comment>
<dbReference type="EMBL" id="KU167098">
    <property type="protein sequence ID" value="AMP43450.1"/>
    <property type="molecule type" value="Genomic_DNA"/>
</dbReference>
<dbReference type="Pfam" id="PF07460">
    <property type="entry name" value="NUMOD3"/>
    <property type="match status" value="1"/>
</dbReference>
<keyword evidence="3" id="KW-0255">Endonuclease</keyword>
<geneLocation type="plastid" evidence="3"/>
<dbReference type="GO" id="GO:0004519">
    <property type="term" value="F:endonuclease activity"/>
    <property type="evidence" value="ECO:0007669"/>
    <property type="project" value="UniProtKB-KW"/>
</dbReference>
<dbReference type="Pfam" id="PF01541">
    <property type="entry name" value="GIY-YIG"/>
    <property type="match status" value="1"/>
</dbReference>